<proteinExistence type="inferred from homology"/>
<comment type="caution">
    <text evidence="13">The sequence shown here is derived from an EMBL/GenBank/DDBJ whole genome shotgun (WGS) entry which is preliminary data.</text>
</comment>
<dbReference type="SUPFAM" id="SSF58104">
    <property type="entry name" value="Methyl-accepting chemotaxis protein (MCP) signaling domain"/>
    <property type="match status" value="1"/>
</dbReference>
<protein>
    <submittedName>
        <fullName evidence="13">Chemotaxis protein</fullName>
    </submittedName>
</protein>
<evidence type="ECO:0000256" key="7">
    <source>
        <dbReference type="ARBA" id="ARBA00023224"/>
    </source>
</evidence>
<evidence type="ECO:0000256" key="9">
    <source>
        <dbReference type="PROSITE-ProRule" id="PRU00284"/>
    </source>
</evidence>
<evidence type="ECO:0000256" key="1">
    <source>
        <dbReference type="ARBA" id="ARBA00004651"/>
    </source>
</evidence>
<dbReference type="PROSITE" id="PS50885">
    <property type="entry name" value="HAMP"/>
    <property type="match status" value="1"/>
</dbReference>
<evidence type="ECO:0000256" key="3">
    <source>
        <dbReference type="ARBA" id="ARBA00022500"/>
    </source>
</evidence>
<dbReference type="InterPro" id="IPR004089">
    <property type="entry name" value="MCPsignal_dom"/>
</dbReference>
<evidence type="ECO:0000259" key="12">
    <source>
        <dbReference type="PROSITE" id="PS50885"/>
    </source>
</evidence>
<sequence>MKPMLMIRHQITLTLAAIIVLAMLVIWAVVEVKVKPDLINERQHQLTLSQASLSELFSARLEKIQLLASTLAQEGSSLPRDEALFKQVFPAVIDNHGDKSIAGGGIWPEPNGFTQGVERRSFFWGRSASGMDYLDDYNDPKGSGYHNESWYQVGKSGKANHCSWSDAYVDPFTKTPMITCTVPMQKDGKFTGVATVDMMLDGITALLQRIGDENGGYMFAMDASGQMISFPKQVANVVKADNSMMSGKELSAQLPWLAAVMQTAATLQGQRNMALPDDGVLDGDAYVSLIRQPDTGWTLGLVVPETRMTDIASSMGRFLMLAVGVLLVLVGMLAVLFFNRILAGVNQTTRQINELVEGAHSQELSVGKLNELGLLRQSVNAYGYKLKQLLEKIYEESAYLLRDAESLKHFSRDFLGKASSLSDENHTLAAATEEFGATAQDVANYAAETRSTVERIHQDVLTSGREMEAVIATMRVLTEVMTAAQNNIIKLDEDSRQAHGMLNVIRGISEQTNLLALNAAIEAARAGESGRGFAVVADEVRNLAAKSESSAIEIEQVLGRLQTASKESVASMEQGRSETDNAMGKVESTAAHLRHVVEAFGDITHQATQISVAASEQQKVSDSLSQFVSRLRELTSGNADDSSQLSSMSEQIDAIARRLNALK</sequence>
<keyword evidence="5 10" id="KW-1133">Transmembrane helix</keyword>
<evidence type="ECO:0000313" key="13">
    <source>
        <dbReference type="EMBL" id="PXF28765.1"/>
    </source>
</evidence>
<feature type="domain" description="HAMP" evidence="12">
    <location>
        <begin position="339"/>
        <end position="391"/>
    </location>
</feature>
<dbReference type="CDD" id="cd12913">
    <property type="entry name" value="PDC1_MCP_like"/>
    <property type="match status" value="1"/>
</dbReference>
<dbReference type="RefSeq" id="WP_110190027.1">
    <property type="nucleotide sequence ID" value="NZ_CP177354.1"/>
</dbReference>
<evidence type="ECO:0000256" key="4">
    <source>
        <dbReference type="ARBA" id="ARBA00022692"/>
    </source>
</evidence>
<evidence type="ECO:0000259" key="11">
    <source>
        <dbReference type="PROSITE" id="PS50111"/>
    </source>
</evidence>
<comment type="subcellular location">
    <subcellularLocation>
        <location evidence="1">Cell membrane</location>
        <topology evidence="1">Multi-pass membrane protein</topology>
    </subcellularLocation>
</comment>
<dbReference type="InterPro" id="IPR033479">
    <property type="entry name" value="dCache_1"/>
</dbReference>
<evidence type="ECO:0000256" key="6">
    <source>
        <dbReference type="ARBA" id="ARBA00023136"/>
    </source>
</evidence>
<keyword evidence="7 9" id="KW-0807">Transducer</keyword>
<evidence type="ECO:0000313" key="14">
    <source>
        <dbReference type="Proteomes" id="UP000248090"/>
    </source>
</evidence>
<dbReference type="PANTHER" id="PTHR32089:SF112">
    <property type="entry name" value="LYSOZYME-LIKE PROTEIN-RELATED"/>
    <property type="match status" value="1"/>
</dbReference>
<organism evidence="13 14">
    <name type="scientific">Pokkaliibacter plantistimulans</name>
    <dbReference type="NCBI Taxonomy" id="1635171"/>
    <lineage>
        <taxon>Bacteria</taxon>
        <taxon>Pseudomonadati</taxon>
        <taxon>Pseudomonadota</taxon>
        <taxon>Gammaproteobacteria</taxon>
        <taxon>Oceanospirillales</taxon>
        <taxon>Balneatrichaceae</taxon>
        <taxon>Pokkaliibacter</taxon>
    </lineage>
</organism>
<evidence type="ECO:0000256" key="8">
    <source>
        <dbReference type="ARBA" id="ARBA00029447"/>
    </source>
</evidence>
<dbReference type="PROSITE" id="PS50111">
    <property type="entry name" value="CHEMOTAXIS_TRANSDUC_2"/>
    <property type="match status" value="1"/>
</dbReference>
<dbReference type="PANTHER" id="PTHR32089">
    <property type="entry name" value="METHYL-ACCEPTING CHEMOTAXIS PROTEIN MCPB"/>
    <property type="match status" value="1"/>
</dbReference>
<dbReference type="Gene3D" id="1.10.287.950">
    <property type="entry name" value="Methyl-accepting chemotaxis protein"/>
    <property type="match status" value="1"/>
</dbReference>
<keyword evidence="4 10" id="KW-0812">Transmembrane</keyword>
<feature type="transmembrane region" description="Helical" evidence="10">
    <location>
        <begin position="318"/>
        <end position="338"/>
    </location>
</feature>
<feature type="domain" description="Methyl-accepting transducer" evidence="11">
    <location>
        <begin position="396"/>
        <end position="632"/>
    </location>
</feature>
<keyword evidence="2" id="KW-1003">Cell membrane</keyword>
<dbReference type="SMART" id="SM00283">
    <property type="entry name" value="MA"/>
    <property type="match status" value="1"/>
</dbReference>
<dbReference type="Pfam" id="PF02743">
    <property type="entry name" value="dCache_1"/>
    <property type="match status" value="1"/>
</dbReference>
<evidence type="ECO:0000256" key="2">
    <source>
        <dbReference type="ARBA" id="ARBA00022475"/>
    </source>
</evidence>
<dbReference type="EMBL" id="LAPT01000147">
    <property type="protein sequence ID" value="PXF28765.1"/>
    <property type="molecule type" value="Genomic_DNA"/>
</dbReference>
<reference evidence="13 14" key="1">
    <citation type="submission" date="2015-03" db="EMBL/GenBank/DDBJ databases">
        <authorList>
            <person name="Krishnan R."/>
            <person name="Midha S."/>
            <person name="Patil P.B."/>
            <person name="Rameshkumar N."/>
        </authorList>
    </citation>
    <scope>NUCLEOTIDE SEQUENCE [LARGE SCALE GENOMIC DNA]</scope>
    <source>
        <strain evidence="13 14">L1E11</strain>
    </source>
</reference>
<keyword evidence="3" id="KW-0145">Chemotaxis</keyword>
<dbReference type="CDD" id="cd11386">
    <property type="entry name" value="MCP_signal"/>
    <property type="match status" value="1"/>
</dbReference>
<dbReference type="Pfam" id="PF00015">
    <property type="entry name" value="MCPsignal"/>
    <property type="match status" value="1"/>
</dbReference>
<dbReference type="Gene3D" id="3.30.450.20">
    <property type="entry name" value="PAS domain"/>
    <property type="match status" value="1"/>
</dbReference>
<keyword evidence="14" id="KW-1185">Reference proteome</keyword>
<comment type="similarity">
    <text evidence="8">Belongs to the methyl-accepting chemotaxis (MCP) protein family.</text>
</comment>
<accession>A0ABX5LQ20</accession>
<evidence type="ECO:0000256" key="5">
    <source>
        <dbReference type="ARBA" id="ARBA00022989"/>
    </source>
</evidence>
<gene>
    <name evidence="13" type="ORF">WH50_24505</name>
</gene>
<keyword evidence="6 10" id="KW-0472">Membrane</keyword>
<evidence type="ECO:0000256" key="10">
    <source>
        <dbReference type="SAM" id="Phobius"/>
    </source>
</evidence>
<name>A0ABX5LQ20_9GAMM</name>
<dbReference type="InterPro" id="IPR003660">
    <property type="entry name" value="HAMP_dom"/>
</dbReference>
<dbReference type="Proteomes" id="UP000248090">
    <property type="component" value="Unassembled WGS sequence"/>
</dbReference>